<organism evidence="1">
    <name type="scientific">Gaultheria fragrantissima</name>
    <dbReference type="NCBI Taxonomy" id="586110"/>
    <lineage>
        <taxon>Eukaryota</taxon>
        <taxon>Viridiplantae</taxon>
        <taxon>Streptophyta</taxon>
        <taxon>Embryophyta</taxon>
        <taxon>Tracheophyta</taxon>
        <taxon>Spermatophyta</taxon>
        <taxon>Magnoliopsida</taxon>
        <taxon>eudicotyledons</taxon>
        <taxon>Gunneridae</taxon>
        <taxon>Pentapetalae</taxon>
        <taxon>asterids</taxon>
        <taxon>Ericales</taxon>
        <taxon>Ericaceae</taxon>
        <taxon>Vaccinioideae</taxon>
        <taxon>Gaultherieae</taxon>
        <taxon>Gaultheria</taxon>
    </lineage>
</organism>
<dbReference type="EMBL" id="MW563322">
    <property type="protein sequence ID" value="QTE20619.1"/>
    <property type="molecule type" value="Genomic_DNA"/>
</dbReference>
<sequence length="8" mass="850">MGVSDLND</sequence>
<keyword evidence="1" id="KW-0934">Plastid</keyword>
<keyword evidence="1" id="KW-0150">Chloroplast</keyword>
<name>A0A8A4YMB9_9ERIC</name>
<accession>A0A8A4YMB9</accession>
<proteinExistence type="predicted"/>
<evidence type="ECO:0000313" key="1">
    <source>
        <dbReference type="EMBL" id="QTE20619.1"/>
    </source>
</evidence>
<dbReference type="GeneID" id="69235502"/>
<geneLocation type="chloroplast" evidence="1"/>
<protein>
    <submittedName>
        <fullName evidence="1">Cytochrome b6/f subunit IV</fullName>
    </submittedName>
</protein>
<reference evidence="1" key="1">
    <citation type="submission" date="2021-02" db="EMBL/GenBank/DDBJ databases">
        <title>The complete chloroplast genome of Gaultheria fragrantissima.</title>
        <authorList>
            <person name="Xu Y."/>
        </authorList>
    </citation>
    <scope>NUCLEOTIDE SEQUENCE</scope>
</reference>
<gene>
    <name evidence="1" type="primary">petD</name>
</gene>
<dbReference type="RefSeq" id="YP_010238563.1">
    <property type="nucleotide sequence ID" value="NC_059849.1"/>
</dbReference>